<dbReference type="PROSITE" id="PS50222">
    <property type="entry name" value="EF_HAND_2"/>
    <property type="match status" value="2"/>
</dbReference>
<dbReference type="FunFam" id="1.10.238.10:FF:000009">
    <property type="entry name" value="Visinin-like protein 1"/>
    <property type="match status" value="1"/>
</dbReference>
<keyword evidence="5" id="KW-0677">Repeat</keyword>
<dbReference type="Ensembl" id="ENSPTET00000025847.1">
    <property type="protein sequence ID" value="ENSPTEP00000017534.1"/>
    <property type="gene ID" value="ENSPTEG00000019058.1"/>
</dbReference>
<dbReference type="InterPro" id="IPR028846">
    <property type="entry name" value="Recoverin"/>
</dbReference>
<comment type="function">
    <text evidence="1">May be involved in the calcium-dependent regulation of rhodopsin phosphorylation.</text>
</comment>
<keyword evidence="7" id="KW-0449">Lipoprotein</keyword>
<evidence type="ECO:0000313" key="11">
    <source>
        <dbReference type="Proteomes" id="UP000694416"/>
    </source>
</evidence>
<evidence type="ECO:0000259" key="9">
    <source>
        <dbReference type="PROSITE" id="PS50222"/>
    </source>
</evidence>
<dbReference type="SUPFAM" id="SSF47473">
    <property type="entry name" value="EF-hand"/>
    <property type="match status" value="1"/>
</dbReference>
<dbReference type="InterPro" id="IPR011992">
    <property type="entry name" value="EF-hand-dom_pair"/>
</dbReference>
<proteinExistence type="inferred from homology"/>
<reference evidence="10" key="2">
    <citation type="submission" date="2025-09" db="UniProtKB">
        <authorList>
            <consortium name="Ensembl"/>
        </authorList>
    </citation>
    <scope>IDENTIFICATION</scope>
</reference>
<comment type="similarity">
    <text evidence="2">Belongs to the recoverin family.</text>
</comment>
<dbReference type="Proteomes" id="UP000694416">
    <property type="component" value="Unplaced"/>
</dbReference>
<dbReference type="InterPro" id="IPR018247">
    <property type="entry name" value="EF_Hand_1_Ca_BS"/>
</dbReference>
<dbReference type="GO" id="GO:0005509">
    <property type="term" value="F:calcium ion binding"/>
    <property type="evidence" value="ECO:0007669"/>
    <property type="project" value="InterPro"/>
</dbReference>
<dbReference type="PROSITE" id="PS00018">
    <property type="entry name" value="EF_HAND_1"/>
    <property type="match status" value="2"/>
</dbReference>
<dbReference type="Pfam" id="PF13499">
    <property type="entry name" value="EF-hand_7"/>
    <property type="match status" value="2"/>
</dbReference>
<dbReference type="AlphaFoldDB" id="A0A8C9H8A7"/>
<evidence type="ECO:0000256" key="7">
    <source>
        <dbReference type="ARBA" id="ARBA00023288"/>
    </source>
</evidence>
<keyword evidence="4" id="KW-0479">Metal-binding</keyword>
<evidence type="ECO:0000313" key="10">
    <source>
        <dbReference type="Ensembl" id="ENSPTEP00000017534.1"/>
    </source>
</evidence>
<evidence type="ECO:0000256" key="6">
    <source>
        <dbReference type="ARBA" id="ARBA00022837"/>
    </source>
</evidence>
<evidence type="ECO:0000256" key="4">
    <source>
        <dbReference type="ARBA" id="ARBA00022723"/>
    </source>
</evidence>
<keyword evidence="11" id="KW-1185">Reference proteome</keyword>
<organism evidence="10 11">
    <name type="scientific">Piliocolobus tephrosceles</name>
    <name type="common">Ugandan red Colobus</name>
    <dbReference type="NCBI Taxonomy" id="591936"/>
    <lineage>
        <taxon>Eukaryota</taxon>
        <taxon>Metazoa</taxon>
        <taxon>Chordata</taxon>
        <taxon>Craniata</taxon>
        <taxon>Vertebrata</taxon>
        <taxon>Euteleostomi</taxon>
        <taxon>Mammalia</taxon>
        <taxon>Eutheria</taxon>
        <taxon>Euarchontoglires</taxon>
        <taxon>Primates</taxon>
        <taxon>Haplorrhini</taxon>
        <taxon>Catarrhini</taxon>
        <taxon>Cercopithecidae</taxon>
        <taxon>Colobinae</taxon>
        <taxon>Piliocolobus</taxon>
    </lineage>
</organism>
<evidence type="ECO:0000256" key="2">
    <source>
        <dbReference type="ARBA" id="ARBA00006049"/>
    </source>
</evidence>
<dbReference type="Gene3D" id="1.10.238.10">
    <property type="entry name" value="EF-hand"/>
    <property type="match status" value="1"/>
</dbReference>
<evidence type="ECO:0000256" key="1">
    <source>
        <dbReference type="ARBA" id="ARBA00003725"/>
    </source>
</evidence>
<protein>
    <recommendedName>
        <fullName evidence="8">Hippocalcin-like protein 1</fullName>
    </recommendedName>
</protein>
<accession>A0A8C9H8A7</accession>
<dbReference type="CDD" id="cd00051">
    <property type="entry name" value="EFh"/>
    <property type="match status" value="2"/>
</dbReference>
<feature type="domain" description="EF-hand" evidence="9">
    <location>
        <begin position="96"/>
        <end position="131"/>
    </location>
</feature>
<dbReference type="PRINTS" id="PR00450">
    <property type="entry name" value="RECOVERIN"/>
</dbReference>
<name>A0A8C9H8A7_9PRIM</name>
<dbReference type="InterPro" id="IPR002048">
    <property type="entry name" value="EF_hand_dom"/>
</dbReference>
<evidence type="ECO:0000256" key="3">
    <source>
        <dbReference type="ARBA" id="ARBA00022707"/>
    </source>
</evidence>
<keyword evidence="3" id="KW-0519">Myristate</keyword>
<dbReference type="SMART" id="SM00054">
    <property type="entry name" value="EFh"/>
    <property type="match status" value="2"/>
</dbReference>
<dbReference type="PANTHER" id="PTHR23055:SF79">
    <property type="entry name" value="HIPPOCALCIN-LIKE PROTEIN 1"/>
    <property type="match status" value="1"/>
</dbReference>
<dbReference type="PANTHER" id="PTHR23055">
    <property type="entry name" value="CALCIUM BINDING PROTEINS"/>
    <property type="match status" value="1"/>
</dbReference>
<sequence>MGKQNSKLRPEVLQDLRENTEFTDHELQEWYKGFLKDCPTGHLTVDEFKKIYANFFPYGDASKFAEHVFRTFDTNGDGTIDFREFIIALSVTSRGKLEQKLKWAFSMYDLDGNGYISRSEMLEIVQAIYKMVSSVMKMPEDESTPEKRTDKIFRQMDTNNDGRGGVGVGKCMCALSRDDPPVCVASTGICVWSVLPVDWSGISGIKMIQ</sequence>
<evidence type="ECO:0000256" key="8">
    <source>
        <dbReference type="ARBA" id="ARBA00041174"/>
    </source>
</evidence>
<evidence type="ECO:0000256" key="5">
    <source>
        <dbReference type="ARBA" id="ARBA00022737"/>
    </source>
</evidence>
<feature type="domain" description="EF-hand" evidence="9">
    <location>
        <begin position="60"/>
        <end position="95"/>
    </location>
</feature>
<reference evidence="10" key="1">
    <citation type="submission" date="2025-08" db="UniProtKB">
        <authorList>
            <consortium name="Ensembl"/>
        </authorList>
    </citation>
    <scope>IDENTIFICATION</scope>
</reference>
<keyword evidence="6" id="KW-0106">Calcium</keyword>